<dbReference type="InterPro" id="IPR001680">
    <property type="entry name" value="WD40_rpt"/>
</dbReference>
<dbReference type="FunFam" id="2.130.10.10:FF:000197">
    <property type="entry name" value="Coronin"/>
    <property type="match status" value="1"/>
</dbReference>
<dbReference type="Pfam" id="PF16300">
    <property type="entry name" value="WD40_4"/>
    <property type="match status" value="1"/>
</dbReference>
<evidence type="ECO:0000313" key="13">
    <source>
        <dbReference type="EMBL" id="KDN41079.1"/>
    </source>
</evidence>
<dbReference type="GeneID" id="25262984"/>
<feature type="domain" description="DUF1899" evidence="12">
    <location>
        <begin position="3"/>
        <end position="67"/>
    </location>
</feature>
<dbReference type="OMA" id="NFQDDIY"/>
<dbReference type="InterPro" id="IPR015505">
    <property type="entry name" value="Coronin"/>
</dbReference>
<dbReference type="PROSITE" id="PS50294">
    <property type="entry name" value="WD_REPEATS_REGION"/>
    <property type="match status" value="1"/>
</dbReference>
<keyword evidence="14" id="KW-1185">Reference proteome</keyword>
<dbReference type="InParanoid" id="A0A066VQK4"/>
<proteinExistence type="inferred from homology"/>
<comment type="similarity">
    <text evidence="1 9">Belongs to the WD repeat coronin family.</text>
</comment>
<dbReference type="HOGENOM" id="CLU_026859_3_2_1"/>
<protein>
    <recommendedName>
        <fullName evidence="9">Coronin</fullName>
    </recommendedName>
</protein>
<evidence type="ECO:0000256" key="10">
    <source>
        <dbReference type="SAM" id="Coils"/>
    </source>
</evidence>
<feature type="compositionally biased region" description="Low complexity" evidence="11">
    <location>
        <begin position="421"/>
        <end position="439"/>
    </location>
</feature>
<evidence type="ECO:0000256" key="1">
    <source>
        <dbReference type="ARBA" id="ARBA00009482"/>
    </source>
</evidence>
<dbReference type="Gene3D" id="2.130.10.10">
    <property type="entry name" value="YVTN repeat-like/Quinoprotein amine dehydrogenase"/>
    <property type="match status" value="1"/>
</dbReference>
<evidence type="ECO:0000256" key="8">
    <source>
        <dbReference type="PROSITE-ProRule" id="PRU00221"/>
    </source>
</evidence>
<gene>
    <name evidence="13" type="ORF">K437DRAFT_238560</name>
</gene>
<dbReference type="InterPro" id="IPR015943">
    <property type="entry name" value="WD40/YVTN_repeat-like_dom_sf"/>
</dbReference>
<dbReference type="SMART" id="SM01166">
    <property type="entry name" value="DUF1899"/>
    <property type="match status" value="1"/>
</dbReference>
<dbReference type="PANTHER" id="PTHR10856">
    <property type="entry name" value="CORONIN"/>
    <property type="match status" value="1"/>
</dbReference>
<dbReference type="RefSeq" id="XP_013241595.1">
    <property type="nucleotide sequence ID" value="XM_013386141.1"/>
</dbReference>
<name>A0A066VQK4_TILAU</name>
<feature type="coiled-coil region" evidence="10">
    <location>
        <begin position="507"/>
        <end position="558"/>
    </location>
</feature>
<dbReference type="FunCoup" id="A0A066VQK4">
    <property type="interactions" value="83"/>
</dbReference>
<dbReference type="GO" id="GO:0030479">
    <property type="term" value="C:actin cortical patch"/>
    <property type="evidence" value="ECO:0007669"/>
    <property type="project" value="UniProtKB-ARBA"/>
</dbReference>
<dbReference type="SMART" id="SM00320">
    <property type="entry name" value="WD40"/>
    <property type="match status" value="3"/>
</dbReference>
<dbReference type="PROSITE" id="PS50082">
    <property type="entry name" value="WD_REPEATS_2"/>
    <property type="match status" value="1"/>
</dbReference>
<feature type="repeat" description="WD" evidence="8">
    <location>
        <begin position="76"/>
        <end position="111"/>
    </location>
</feature>
<keyword evidence="4 9" id="KW-0677">Repeat</keyword>
<keyword evidence="3 8" id="KW-0853">WD repeat</keyword>
<dbReference type="PANTHER" id="PTHR10856:SF0">
    <property type="entry name" value="CORONIN"/>
    <property type="match status" value="1"/>
</dbReference>
<organism evidence="13 14">
    <name type="scientific">Tilletiaria anomala (strain ATCC 24038 / CBS 436.72 / UBC 951)</name>
    <dbReference type="NCBI Taxonomy" id="1037660"/>
    <lineage>
        <taxon>Eukaryota</taxon>
        <taxon>Fungi</taxon>
        <taxon>Dikarya</taxon>
        <taxon>Basidiomycota</taxon>
        <taxon>Ustilaginomycotina</taxon>
        <taxon>Exobasidiomycetes</taxon>
        <taxon>Georgefischeriales</taxon>
        <taxon>Tilletiariaceae</taxon>
        <taxon>Tilletiaria</taxon>
    </lineage>
</organism>
<dbReference type="Pfam" id="PF08953">
    <property type="entry name" value="DUF1899"/>
    <property type="match status" value="1"/>
</dbReference>
<evidence type="ECO:0000256" key="9">
    <source>
        <dbReference type="RuleBase" id="RU280818"/>
    </source>
</evidence>
<evidence type="ECO:0000256" key="5">
    <source>
        <dbReference type="ARBA" id="ARBA00023054"/>
    </source>
</evidence>
<dbReference type="GO" id="GO:0051015">
    <property type="term" value="F:actin filament binding"/>
    <property type="evidence" value="ECO:0007669"/>
    <property type="project" value="TreeGrafter"/>
</dbReference>
<keyword evidence="5 10" id="KW-0175">Coiled coil</keyword>
<dbReference type="GO" id="GO:0007015">
    <property type="term" value="P:actin filament organization"/>
    <property type="evidence" value="ECO:0007669"/>
    <property type="project" value="TreeGrafter"/>
</dbReference>
<dbReference type="Pfam" id="PF00400">
    <property type="entry name" value="WD40"/>
    <property type="match status" value="1"/>
</dbReference>
<comment type="subunit">
    <text evidence="7">Binds to F-actin.</text>
</comment>
<dbReference type="EMBL" id="JMSN01000084">
    <property type="protein sequence ID" value="KDN41079.1"/>
    <property type="molecule type" value="Genomic_DNA"/>
</dbReference>
<evidence type="ECO:0000256" key="3">
    <source>
        <dbReference type="ARBA" id="ARBA00022574"/>
    </source>
</evidence>
<evidence type="ECO:0000256" key="7">
    <source>
        <dbReference type="ARBA" id="ARBA00062568"/>
    </source>
</evidence>
<dbReference type="STRING" id="1037660.A0A066VQK4"/>
<keyword evidence="2" id="KW-0597">Phosphoprotein</keyword>
<evidence type="ECO:0000256" key="2">
    <source>
        <dbReference type="ARBA" id="ARBA00022553"/>
    </source>
</evidence>
<dbReference type="OrthoDB" id="1850764at2759"/>
<dbReference type="InterPro" id="IPR015048">
    <property type="entry name" value="DUF1899"/>
</dbReference>
<comment type="caution">
    <text evidence="13">The sequence shown here is derived from an EMBL/GenBank/DDBJ whole genome shotgun (WGS) entry which is preliminary data.</text>
</comment>
<dbReference type="AlphaFoldDB" id="A0A066VQK4"/>
<evidence type="ECO:0000259" key="12">
    <source>
        <dbReference type="SMART" id="SM01166"/>
    </source>
</evidence>
<evidence type="ECO:0000313" key="14">
    <source>
        <dbReference type="Proteomes" id="UP000027361"/>
    </source>
</evidence>
<feature type="compositionally biased region" description="Low complexity" evidence="11">
    <location>
        <begin position="447"/>
        <end position="469"/>
    </location>
</feature>
<feature type="region of interest" description="Disordered" evidence="11">
    <location>
        <begin position="406"/>
        <end position="469"/>
    </location>
</feature>
<evidence type="ECO:0000256" key="6">
    <source>
        <dbReference type="ARBA" id="ARBA00023203"/>
    </source>
</evidence>
<accession>A0A066VQK4</accession>
<evidence type="ECO:0000256" key="4">
    <source>
        <dbReference type="ARBA" id="ARBA00022737"/>
    </source>
</evidence>
<evidence type="ECO:0000256" key="11">
    <source>
        <dbReference type="SAM" id="MobiDB-lite"/>
    </source>
</evidence>
<dbReference type="SUPFAM" id="SSF50978">
    <property type="entry name" value="WD40 repeat-like"/>
    <property type="match status" value="1"/>
</dbReference>
<dbReference type="Proteomes" id="UP000027361">
    <property type="component" value="Unassembled WGS sequence"/>
</dbReference>
<dbReference type="SMART" id="SM01167">
    <property type="entry name" value="DUF1900"/>
    <property type="match status" value="1"/>
</dbReference>
<dbReference type="InterPro" id="IPR036322">
    <property type="entry name" value="WD40_repeat_dom_sf"/>
</dbReference>
<reference evidence="13 14" key="1">
    <citation type="submission" date="2014-05" db="EMBL/GenBank/DDBJ databases">
        <title>Draft genome sequence of a rare smut relative, Tilletiaria anomala UBC 951.</title>
        <authorList>
            <consortium name="DOE Joint Genome Institute"/>
            <person name="Toome M."/>
            <person name="Kuo A."/>
            <person name="Henrissat B."/>
            <person name="Lipzen A."/>
            <person name="Tritt A."/>
            <person name="Yoshinaga Y."/>
            <person name="Zane M."/>
            <person name="Barry K."/>
            <person name="Grigoriev I.V."/>
            <person name="Spatafora J.W."/>
            <person name="Aimea M.C."/>
        </authorList>
    </citation>
    <scope>NUCLEOTIDE SEQUENCE [LARGE SCALE GENOMIC DNA]</scope>
    <source>
        <strain evidence="13 14">UBC 951</strain>
    </source>
</reference>
<sequence>MSRFVRPSKYRHVYGNPAKKEGCYDNVKVSNNAWDTNLVAANGRYVSVNWQASGGGAFAVIPTANYGKLPDIYPLCRGHSAPVLDTAFSPFNDQMLASASDDGTIGVWKVDDTLFDVLDMSEKEKEKAGGVKDMHPVAKIAGGSGRKVGQVLFHPTANNVMAAASGDHIVRLYDIEAGVAKVELKGFTDAMQSFDFDWTGSTLVATSRDRKLRTFDTRKGGDPVQVAESHGGIKGARVVWCGSLDRIITTGFSKMSDRQLFLWDSTNLSKPLKSITLDSSSGIIMPFWSDNNICFLAGKGDGNIRYYEYESDELHYLTEYKSTEPQRGLTFIPRRSLNTDENEIARAMKVTGNMVQPISFLVPRRADSFQSDIFPPAPSDVPALSAAEFFAGKTSMPNLINLDDKSGVLGKPAEPPKQNGAASAPAPVPAAVPKSSFSPSPSPLPAPAAGAAPAASPAAETPNAAPVHAPAPVVSEPAAASNDGASDSKVRGARCIVHEESALDSDLSCMHAQVKELEALVEKLKIQLAQKDTTMRELELENEKLKTKQQKLRDALVQ</sequence>
<keyword evidence="6" id="KW-0009">Actin-binding</keyword>